<keyword evidence="2" id="KW-1133">Transmembrane helix</keyword>
<keyword evidence="5" id="KW-1185">Reference proteome</keyword>
<dbReference type="VEuPathDB" id="FungiDB:MYCTH_2307402"/>
<dbReference type="eggNOG" id="ENOG502SB0X">
    <property type="taxonomic scope" value="Eukaryota"/>
</dbReference>
<feature type="region of interest" description="Disordered" evidence="1">
    <location>
        <begin position="195"/>
        <end position="277"/>
    </location>
</feature>
<dbReference type="KEGG" id="mtm:MYCTH_2307402"/>
<dbReference type="Proteomes" id="UP000007322">
    <property type="component" value="Chromosome 4"/>
</dbReference>
<dbReference type="GeneID" id="11514523"/>
<dbReference type="OMA" id="KMHTTRD"/>
<dbReference type="AlphaFoldDB" id="G2QFP0"/>
<evidence type="ECO:0000256" key="1">
    <source>
        <dbReference type="SAM" id="MobiDB-lite"/>
    </source>
</evidence>
<dbReference type="HOGENOM" id="CLU_048481_0_0_1"/>
<evidence type="ECO:0000256" key="2">
    <source>
        <dbReference type="SAM" id="Phobius"/>
    </source>
</evidence>
<dbReference type="STRING" id="573729.G2QFP0"/>
<dbReference type="InterPro" id="IPR004331">
    <property type="entry name" value="SPX_dom"/>
</dbReference>
<evidence type="ECO:0000313" key="5">
    <source>
        <dbReference type="Proteomes" id="UP000007322"/>
    </source>
</evidence>
<evidence type="ECO:0000313" key="4">
    <source>
        <dbReference type="EMBL" id="AEO59257.1"/>
    </source>
</evidence>
<sequence length="400" mass="43501">MPLKRRQRFAKYEQNLLQCGDDIRALQRFVSAQVVAFRKIIKKYRKWTGSVTLGARFNDHVLSHPKSFTKRDFNQLQARYEDLLQTLRAASPAGGVSFPRPKPRSSRSPAPQFSPAERTAALEPQPPTGYWNEYECGSEAGDFDRNGDEYAIYIDPNQDTSFPGFKALGAFFAESAQKLSSWVSSRRKRDSAAVDIAGTERRPLLHDHQPSDAGYGSTAIPSESSGPSSPPGGTNIYSTGTAAGTDTDLEVQRTSSSRRGSISRGYVSSSSSDEPFFRPGAREETYYAGLPSIADQRMARYREHVLGWATWGCFGAAFALMGLAAVLIATGRHKMRLEVDAGVTLGIVTSLGLACGGLSMLSARTGTPGLLDRLAVWLAFAVVCVGDGILLVLVMGNARR</sequence>
<feature type="compositionally biased region" description="Low complexity" evidence="1">
    <location>
        <begin position="221"/>
        <end position="233"/>
    </location>
</feature>
<feature type="transmembrane region" description="Helical" evidence="2">
    <location>
        <begin position="374"/>
        <end position="394"/>
    </location>
</feature>
<feature type="domain" description="SPX" evidence="3">
    <location>
        <begin position="1"/>
        <end position="58"/>
    </location>
</feature>
<keyword evidence="2" id="KW-0472">Membrane</keyword>
<reference evidence="4 5" key="1">
    <citation type="journal article" date="2011" name="Nat. Biotechnol.">
        <title>Comparative genomic analysis of the thermophilic biomass-degrading fungi Myceliophthora thermophila and Thielavia terrestris.</title>
        <authorList>
            <person name="Berka R.M."/>
            <person name="Grigoriev I.V."/>
            <person name="Otillar R."/>
            <person name="Salamov A."/>
            <person name="Grimwood J."/>
            <person name="Reid I."/>
            <person name="Ishmael N."/>
            <person name="John T."/>
            <person name="Darmond C."/>
            <person name="Moisan M.-C."/>
            <person name="Henrissat B."/>
            <person name="Coutinho P.M."/>
            <person name="Lombard V."/>
            <person name="Natvig D.O."/>
            <person name="Lindquist E."/>
            <person name="Schmutz J."/>
            <person name="Lucas S."/>
            <person name="Harris P."/>
            <person name="Powlowski J."/>
            <person name="Bellemare A."/>
            <person name="Taylor D."/>
            <person name="Butler G."/>
            <person name="de Vries R.P."/>
            <person name="Allijn I.E."/>
            <person name="van den Brink J."/>
            <person name="Ushinsky S."/>
            <person name="Storms R."/>
            <person name="Powell A.J."/>
            <person name="Paulsen I.T."/>
            <person name="Elbourne L.D.H."/>
            <person name="Baker S.E."/>
            <person name="Magnuson J."/>
            <person name="LaBoissiere S."/>
            <person name="Clutterbuck A.J."/>
            <person name="Martinez D."/>
            <person name="Wogulis M."/>
            <person name="de Leon A.L."/>
            <person name="Rey M.W."/>
            <person name="Tsang A."/>
        </authorList>
    </citation>
    <scope>NUCLEOTIDE SEQUENCE [LARGE SCALE GENOMIC DNA]</scope>
    <source>
        <strain evidence="5">ATCC 42464 / BCRC 31852 / DSM 1799</strain>
    </source>
</reference>
<evidence type="ECO:0000259" key="3">
    <source>
        <dbReference type="PROSITE" id="PS51382"/>
    </source>
</evidence>
<dbReference type="RefSeq" id="XP_003664502.1">
    <property type="nucleotide sequence ID" value="XM_003664454.1"/>
</dbReference>
<dbReference type="EMBL" id="CP003005">
    <property type="protein sequence ID" value="AEO59257.1"/>
    <property type="molecule type" value="Genomic_DNA"/>
</dbReference>
<feature type="compositionally biased region" description="Basic and acidic residues" evidence="1">
    <location>
        <begin position="198"/>
        <end position="210"/>
    </location>
</feature>
<feature type="region of interest" description="Disordered" evidence="1">
    <location>
        <begin position="92"/>
        <end position="127"/>
    </location>
</feature>
<feature type="transmembrane region" description="Helical" evidence="2">
    <location>
        <begin position="305"/>
        <end position="329"/>
    </location>
</feature>
<feature type="compositionally biased region" description="Low complexity" evidence="1">
    <location>
        <begin position="253"/>
        <end position="272"/>
    </location>
</feature>
<protein>
    <recommendedName>
        <fullName evidence="3">SPX domain-containing protein</fullName>
    </recommendedName>
</protein>
<feature type="transmembrane region" description="Helical" evidence="2">
    <location>
        <begin position="341"/>
        <end position="362"/>
    </location>
</feature>
<dbReference type="InParanoid" id="G2QFP0"/>
<organism evidence="4 5">
    <name type="scientific">Thermothelomyces thermophilus (strain ATCC 42464 / BCRC 31852 / DSM 1799)</name>
    <name type="common">Sporotrichum thermophile</name>
    <dbReference type="NCBI Taxonomy" id="573729"/>
    <lineage>
        <taxon>Eukaryota</taxon>
        <taxon>Fungi</taxon>
        <taxon>Dikarya</taxon>
        <taxon>Ascomycota</taxon>
        <taxon>Pezizomycotina</taxon>
        <taxon>Sordariomycetes</taxon>
        <taxon>Sordariomycetidae</taxon>
        <taxon>Sordariales</taxon>
        <taxon>Chaetomiaceae</taxon>
        <taxon>Thermothelomyces</taxon>
    </lineage>
</organism>
<dbReference type="OrthoDB" id="5588846at2759"/>
<name>G2QFP0_THET4</name>
<proteinExistence type="predicted"/>
<dbReference type="PROSITE" id="PS51382">
    <property type="entry name" value="SPX"/>
    <property type="match status" value="1"/>
</dbReference>
<keyword evidence="2" id="KW-0812">Transmembrane</keyword>
<gene>
    <name evidence="4" type="ORF">MYCTH_2307402</name>
</gene>
<accession>G2QFP0</accession>
<feature type="compositionally biased region" description="Polar residues" evidence="1">
    <location>
        <begin position="235"/>
        <end position="244"/>
    </location>
</feature>